<organism evidence="15">
    <name type="scientific">Phaffia rhodozyma</name>
    <name type="common">Yeast</name>
    <name type="synonym">Xanthophyllomyces dendrorhous</name>
    <dbReference type="NCBI Taxonomy" id="264483"/>
    <lineage>
        <taxon>Eukaryota</taxon>
        <taxon>Fungi</taxon>
        <taxon>Dikarya</taxon>
        <taxon>Basidiomycota</taxon>
        <taxon>Agaricomycotina</taxon>
        <taxon>Tremellomycetes</taxon>
        <taxon>Cystofilobasidiales</taxon>
        <taxon>Mrakiaceae</taxon>
        <taxon>Phaffia</taxon>
    </lineage>
</organism>
<dbReference type="PROSITE" id="PS51747">
    <property type="entry name" value="CYT_DCMP_DEAMINASES_2"/>
    <property type="match status" value="1"/>
</dbReference>
<feature type="active site" description="Proton donor" evidence="10">
    <location>
        <position position="62"/>
    </location>
</feature>
<dbReference type="EC" id="3.5.4.5" evidence="4 13"/>
<dbReference type="PROSITE" id="PS00903">
    <property type="entry name" value="CYT_DCMP_DEAMINASES_1"/>
    <property type="match status" value="1"/>
</dbReference>
<reference evidence="15" key="1">
    <citation type="submission" date="2014-08" db="EMBL/GenBank/DDBJ databases">
        <authorList>
            <person name="Sharma Rahul"/>
            <person name="Thines Marco"/>
        </authorList>
    </citation>
    <scope>NUCLEOTIDE SEQUENCE</scope>
</reference>
<evidence type="ECO:0000256" key="2">
    <source>
        <dbReference type="ARBA" id="ARBA00003949"/>
    </source>
</evidence>
<dbReference type="GO" id="GO:0072527">
    <property type="term" value="P:pyrimidine-containing compound metabolic process"/>
    <property type="evidence" value="ECO:0007669"/>
    <property type="project" value="UniProtKB-ARBA"/>
</dbReference>
<dbReference type="NCBIfam" id="TIGR01354">
    <property type="entry name" value="cyt_deam_tetra"/>
    <property type="match status" value="1"/>
</dbReference>
<evidence type="ECO:0000259" key="14">
    <source>
        <dbReference type="PROSITE" id="PS51747"/>
    </source>
</evidence>
<comment type="catalytic activity">
    <reaction evidence="9 13">
        <text>cytidine + H2O + H(+) = uridine + NH4(+)</text>
        <dbReference type="Rhea" id="RHEA:16069"/>
        <dbReference type="ChEBI" id="CHEBI:15377"/>
        <dbReference type="ChEBI" id="CHEBI:15378"/>
        <dbReference type="ChEBI" id="CHEBI:16704"/>
        <dbReference type="ChEBI" id="CHEBI:17562"/>
        <dbReference type="ChEBI" id="CHEBI:28938"/>
        <dbReference type="EC" id="3.5.4.5"/>
    </reaction>
</comment>
<comment type="similarity">
    <text evidence="3 13">Belongs to the cytidine and deoxycytidylate deaminase family.</text>
</comment>
<evidence type="ECO:0000256" key="11">
    <source>
        <dbReference type="PIRSR" id="PIRSR606262-2"/>
    </source>
</evidence>
<dbReference type="InterPro" id="IPR016193">
    <property type="entry name" value="Cytidine_deaminase-like"/>
</dbReference>
<feature type="binding site" evidence="12">
    <location>
        <position position="97"/>
    </location>
    <ligand>
        <name>Zn(2+)</name>
        <dbReference type="ChEBI" id="CHEBI:29105"/>
        <note>catalytic</note>
    </ligand>
</feature>
<evidence type="ECO:0000256" key="6">
    <source>
        <dbReference type="ARBA" id="ARBA00022801"/>
    </source>
</evidence>
<dbReference type="FunFam" id="3.40.140.10:FF:000008">
    <property type="entry name" value="Cytidine deaminase"/>
    <property type="match status" value="1"/>
</dbReference>
<evidence type="ECO:0000256" key="13">
    <source>
        <dbReference type="RuleBase" id="RU364006"/>
    </source>
</evidence>
<evidence type="ECO:0000313" key="15">
    <source>
        <dbReference type="EMBL" id="CED84148.1"/>
    </source>
</evidence>
<proteinExistence type="inferred from homology"/>
<evidence type="ECO:0000256" key="4">
    <source>
        <dbReference type="ARBA" id="ARBA00012783"/>
    </source>
</evidence>
<dbReference type="InterPro" id="IPR016192">
    <property type="entry name" value="APOBEC/CMP_deaminase_Zn-bd"/>
</dbReference>
<dbReference type="Gene3D" id="3.40.140.10">
    <property type="entry name" value="Cytidine Deaminase, domain 2"/>
    <property type="match status" value="1"/>
</dbReference>
<evidence type="ECO:0000256" key="9">
    <source>
        <dbReference type="ARBA" id="ARBA00049558"/>
    </source>
</evidence>
<comment type="catalytic activity">
    <reaction evidence="13">
        <text>2'-deoxycytidine + H2O + H(+) = 2'-deoxyuridine + NH4(+)</text>
        <dbReference type="Rhea" id="RHEA:13433"/>
        <dbReference type="ChEBI" id="CHEBI:15377"/>
        <dbReference type="ChEBI" id="CHEBI:15378"/>
        <dbReference type="ChEBI" id="CHEBI:15698"/>
        <dbReference type="ChEBI" id="CHEBI:16450"/>
        <dbReference type="ChEBI" id="CHEBI:28938"/>
        <dbReference type="EC" id="3.5.4.5"/>
    </reaction>
</comment>
<accession>A0A0F7SVY5</accession>
<feature type="binding site" evidence="12">
    <location>
        <position position="60"/>
    </location>
    <ligand>
        <name>Zn(2+)</name>
        <dbReference type="ChEBI" id="CHEBI:29105"/>
        <note>catalytic</note>
    </ligand>
</feature>
<evidence type="ECO:0000256" key="12">
    <source>
        <dbReference type="PIRSR" id="PIRSR606262-3"/>
    </source>
</evidence>
<dbReference type="GO" id="GO:0004126">
    <property type="term" value="F:cytidine deaminase activity"/>
    <property type="evidence" value="ECO:0007669"/>
    <property type="project" value="UniProtKB-UniRule"/>
</dbReference>
<dbReference type="NCBIfam" id="NF004064">
    <property type="entry name" value="PRK05578.1"/>
    <property type="match status" value="1"/>
</dbReference>
<protein>
    <recommendedName>
        <fullName evidence="4 13">Cytidine deaminase</fullName>
        <ecNumber evidence="4 13">3.5.4.5</ecNumber>
    </recommendedName>
    <alternativeName>
        <fullName evidence="8 13">Cytidine aminohydrolase</fullName>
    </alternativeName>
</protein>
<dbReference type="SUPFAM" id="SSF53927">
    <property type="entry name" value="Cytidine deaminase-like"/>
    <property type="match status" value="1"/>
</dbReference>
<dbReference type="InterPro" id="IPR006262">
    <property type="entry name" value="Cyt_deam_tetra"/>
</dbReference>
<keyword evidence="5 12" id="KW-0479">Metal-binding</keyword>
<feature type="domain" description="CMP/dCMP-type deaminase" evidence="14">
    <location>
        <begin position="8"/>
        <end position="153"/>
    </location>
</feature>
<evidence type="ECO:0000256" key="10">
    <source>
        <dbReference type="PIRSR" id="PIRSR606262-1"/>
    </source>
</evidence>
<name>A0A0F7SVY5_PHARH</name>
<feature type="binding site" evidence="11">
    <location>
        <begin position="49"/>
        <end position="55"/>
    </location>
    <ligand>
        <name>substrate</name>
    </ligand>
</feature>
<sequence length="161" mass="17302">MSHTVTVEQYESLIQAALQARDGSYSPYSKFRVGAALLTAEGETIKGANVENASYGGTICAERSALCKAVTDGKKNFLAIAVAADVPSASVSPCGICRQFIREFCPLTTPIVMVSSTYQTGDYTNDQQAVNEKNKTTVTMTLEQLLPMSFGPDELKMGQRS</sequence>
<dbReference type="GO" id="GO:0042802">
    <property type="term" value="F:identical protein binding"/>
    <property type="evidence" value="ECO:0007669"/>
    <property type="project" value="UniProtKB-ARBA"/>
</dbReference>
<feature type="binding site" evidence="12">
    <location>
        <position position="94"/>
    </location>
    <ligand>
        <name>Zn(2+)</name>
        <dbReference type="ChEBI" id="CHEBI:29105"/>
        <note>catalytic</note>
    </ligand>
</feature>
<comment type="cofactor">
    <cofactor evidence="1 12 13">
        <name>Zn(2+)</name>
        <dbReference type="ChEBI" id="CHEBI:29105"/>
    </cofactor>
</comment>
<keyword evidence="7 12" id="KW-0862">Zinc</keyword>
<dbReference type="GO" id="GO:0055086">
    <property type="term" value="P:nucleobase-containing small molecule metabolic process"/>
    <property type="evidence" value="ECO:0007669"/>
    <property type="project" value="UniProtKB-ARBA"/>
</dbReference>
<comment type="function">
    <text evidence="2 13">This enzyme scavenges exogenous and endogenous cytidine and 2'-deoxycytidine for UMP synthesis.</text>
</comment>
<dbReference type="InterPro" id="IPR050202">
    <property type="entry name" value="Cyt/Deoxycyt_deaminase"/>
</dbReference>
<evidence type="ECO:0000256" key="8">
    <source>
        <dbReference type="ARBA" id="ARBA00032005"/>
    </source>
</evidence>
<evidence type="ECO:0000256" key="5">
    <source>
        <dbReference type="ARBA" id="ARBA00022723"/>
    </source>
</evidence>
<dbReference type="PANTHER" id="PTHR11644:SF2">
    <property type="entry name" value="CYTIDINE DEAMINASE"/>
    <property type="match status" value="1"/>
</dbReference>
<dbReference type="Pfam" id="PF00383">
    <property type="entry name" value="dCMP_cyt_deam_1"/>
    <property type="match status" value="1"/>
</dbReference>
<evidence type="ECO:0000256" key="7">
    <source>
        <dbReference type="ARBA" id="ARBA00022833"/>
    </source>
</evidence>
<dbReference type="InterPro" id="IPR002125">
    <property type="entry name" value="CMP_dCMP_dom"/>
</dbReference>
<dbReference type="PANTHER" id="PTHR11644">
    <property type="entry name" value="CYTIDINE DEAMINASE"/>
    <property type="match status" value="1"/>
</dbReference>
<dbReference type="CDD" id="cd01283">
    <property type="entry name" value="cytidine_deaminase"/>
    <property type="match status" value="1"/>
</dbReference>
<dbReference type="AlphaFoldDB" id="A0A0F7SVY5"/>
<dbReference type="GO" id="GO:0008270">
    <property type="term" value="F:zinc ion binding"/>
    <property type="evidence" value="ECO:0007669"/>
    <property type="project" value="UniProtKB-UniRule"/>
</dbReference>
<dbReference type="EMBL" id="LN483157">
    <property type="protein sequence ID" value="CED84148.1"/>
    <property type="molecule type" value="Genomic_DNA"/>
</dbReference>
<dbReference type="GO" id="GO:0005829">
    <property type="term" value="C:cytosol"/>
    <property type="evidence" value="ECO:0007669"/>
    <property type="project" value="TreeGrafter"/>
</dbReference>
<keyword evidence="6 13" id="KW-0378">Hydrolase</keyword>
<evidence type="ECO:0000256" key="3">
    <source>
        <dbReference type="ARBA" id="ARBA00006576"/>
    </source>
</evidence>
<evidence type="ECO:0000256" key="1">
    <source>
        <dbReference type="ARBA" id="ARBA00001947"/>
    </source>
</evidence>